<organism evidence="1 2">
    <name type="scientific">Pectobacterium phage vB_PcaM_CBB</name>
    <dbReference type="NCBI Taxonomy" id="2772511"/>
    <lineage>
        <taxon>Viruses</taxon>
        <taxon>Duplodnaviria</taxon>
        <taxon>Heunggongvirae</taxon>
        <taxon>Uroviricota</taxon>
        <taxon>Caudoviricetes</taxon>
        <taxon>Mimasvirus</taxon>
        <taxon>Mimasvirus CBB</taxon>
    </lineage>
</organism>
<dbReference type="Proteomes" id="UP000223891">
    <property type="component" value="Segment"/>
</dbReference>
<protein>
    <submittedName>
        <fullName evidence="1">Uncharacterized protein</fullName>
    </submittedName>
</protein>
<proteinExistence type="predicted"/>
<evidence type="ECO:0000313" key="2">
    <source>
        <dbReference type="Proteomes" id="UP000223891"/>
    </source>
</evidence>
<reference evidence="2" key="1">
    <citation type="submission" date="2016-01" db="EMBL/GenBank/DDBJ databases">
        <title>Isolation and Characterization of Enterobacteria phage CBB.</title>
        <authorList>
            <person name="Buttimer C.T.H."/>
            <person name="Hendrix H."/>
            <person name="Alexandre H."/>
            <person name="O'Mahony J."/>
            <person name="Lavigne R."/>
            <person name="Coffey A."/>
        </authorList>
    </citation>
    <scope>NUCLEOTIDE SEQUENCE [LARGE SCALE GENOMIC DNA]</scope>
</reference>
<name>A0A1L2CUC2_9CAUD</name>
<dbReference type="EMBL" id="KU574722">
    <property type="protein sequence ID" value="AMM43621.1"/>
    <property type="molecule type" value="Genomic_DNA"/>
</dbReference>
<gene>
    <name evidence="1" type="ORF">CBB_56</name>
</gene>
<keyword evidence="2" id="KW-1185">Reference proteome</keyword>
<evidence type="ECO:0000313" key="1">
    <source>
        <dbReference type="EMBL" id="AMM43621.1"/>
    </source>
</evidence>
<sequence length="199" mass="23036">MKNCELLKEFHEKYYDFISVAETFRTALVNRKSESPHKTCDMGGTCGDYSARFKVYDDSVAIKINGNDFSFTYYAMFDSLTGKNVFFGIDSTSEIEFGKPEINNAFHICGENIDREMQYPIQEDQYFQFLTIAPLSNEEVYKYFMDIDIDHTCDIQLITQDNGVQDFRDLMQNGSVMKELKRHLDLVSAAYRMTNGLVL</sequence>
<accession>A0A1L2CUC2</accession>